<dbReference type="InterPro" id="IPR044810">
    <property type="entry name" value="WRKY_plant"/>
</dbReference>
<keyword evidence="12" id="KW-1185">Reference proteome</keyword>
<proteinExistence type="inferred from homology"/>
<evidence type="ECO:0000256" key="6">
    <source>
        <dbReference type="ARBA" id="ARBA00023242"/>
    </source>
</evidence>
<gene>
    <name evidence="11" type="ORF">STAS_28897</name>
</gene>
<dbReference type="GO" id="GO:0003700">
    <property type="term" value="F:DNA-binding transcription factor activity"/>
    <property type="evidence" value="ECO:0007669"/>
    <property type="project" value="InterPro"/>
</dbReference>
<dbReference type="AlphaFoldDB" id="A0A5A7R285"/>
<evidence type="ECO:0000256" key="4">
    <source>
        <dbReference type="ARBA" id="ARBA00023125"/>
    </source>
</evidence>
<dbReference type="PANTHER" id="PTHR31429">
    <property type="entry name" value="WRKY TRANSCRIPTION FACTOR 36-RELATED"/>
    <property type="match status" value="1"/>
</dbReference>
<keyword evidence="6" id="KW-0539">Nucleus</keyword>
<dbReference type="InterPro" id="IPR036576">
    <property type="entry name" value="WRKY_dom_sf"/>
</dbReference>
<evidence type="ECO:0000256" key="5">
    <source>
        <dbReference type="ARBA" id="ARBA00023163"/>
    </source>
</evidence>
<evidence type="ECO:0000256" key="3">
    <source>
        <dbReference type="ARBA" id="ARBA00023054"/>
    </source>
</evidence>
<dbReference type="GO" id="GO:0005634">
    <property type="term" value="C:nucleus"/>
    <property type="evidence" value="ECO:0007669"/>
    <property type="project" value="UniProtKB-SubCell"/>
</dbReference>
<evidence type="ECO:0000256" key="7">
    <source>
        <dbReference type="ARBA" id="ARBA00061007"/>
    </source>
</evidence>
<keyword evidence="3 8" id="KW-0175">Coiled coil</keyword>
<accession>A0A5A7R285</accession>
<dbReference type="Gene3D" id="2.20.25.80">
    <property type="entry name" value="WRKY domain"/>
    <property type="match status" value="1"/>
</dbReference>
<dbReference type="GO" id="GO:0043565">
    <property type="term" value="F:sequence-specific DNA binding"/>
    <property type="evidence" value="ECO:0007669"/>
    <property type="project" value="InterPro"/>
</dbReference>
<organism evidence="11 12">
    <name type="scientific">Striga asiatica</name>
    <name type="common">Asiatic witchweed</name>
    <name type="synonym">Buchnera asiatica</name>
    <dbReference type="NCBI Taxonomy" id="4170"/>
    <lineage>
        <taxon>Eukaryota</taxon>
        <taxon>Viridiplantae</taxon>
        <taxon>Streptophyta</taxon>
        <taxon>Embryophyta</taxon>
        <taxon>Tracheophyta</taxon>
        <taxon>Spermatophyta</taxon>
        <taxon>Magnoliopsida</taxon>
        <taxon>eudicotyledons</taxon>
        <taxon>Gunneridae</taxon>
        <taxon>Pentapetalae</taxon>
        <taxon>asterids</taxon>
        <taxon>lamiids</taxon>
        <taxon>Lamiales</taxon>
        <taxon>Orobanchaceae</taxon>
        <taxon>Buchnereae</taxon>
        <taxon>Striga</taxon>
    </lineage>
</organism>
<dbReference type="SUPFAM" id="SSF118290">
    <property type="entry name" value="WRKY DNA-binding domain"/>
    <property type="match status" value="1"/>
</dbReference>
<evidence type="ECO:0000256" key="1">
    <source>
        <dbReference type="ARBA" id="ARBA00004123"/>
    </source>
</evidence>
<comment type="subcellular location">
    <subcellularLocation>
        <location evidence="1">Nucleus</location>
    </subcellularLocation>
</comment>
<feature type="region of interest" description="Disordered" evidence="9">
    <location>
        <begin position="137"/>
        <end position="162"/>
    </location>
</feature>
<evidence type="ECO:0000256" key="2">
    <source>
        <dbReference type="ARBA" id="ARBA00023015"/>
    </source>
</evidence>
<evidence type="ECO:0000259" key="10">
    <source>
        <dbReference type="PROSITE" id="PS50811"/>
    </source>
</evidence>
<dbReference type="Proteomes" id="UP000325081">
    <property type="component" value="Unassembled WGS sequence"/>
</dbReference>
<sequence length="435" mass="48235">MIKFLHSEVEKFQAQAKMESSQVKIDAVRRENERLKIKISQMTKDCDSLKMQIHDHSVRLDQIHHQPRKFTSPGEQANDLVALNLGRFFDDSKFAELEIININHEINESGKDGLSKLGKLELSLDCKSQSRDSFLDEPNVEENNASDKCKSRKASRSGLEDHEINLEMKPLKKPRVSIRAMCDTQNMNDGCQWRKYGQKIAKGNPCPRAYYRCTISPTCPVRKQVQRCRENMSILTTTYEGTHNHPLPPSATAMATATSSALSMLTCGPTTTTSSTASTTNKSNNLLRFDFSTNKSDKLSTSFFPRASITTLQSHPTVILDLTAPNQIPTPYKKPPLSTFSSSSSSSSCLDFSSFYSKGQNCSHKSNQFALQSALLEAAITSVVGNGVVTTNHISFSDALVDSGAMIGCGAGYWDKIIQYSLDSQQKNVASFQPF</sequence>
<dbReference type="OrthoDB" id="2020995at2759"/>
<evidence type="ECO:0000256" key="9">
    <source>
        <dbReference type="SAM" id="MobiDB-lite"/>
    </source>
</evidence>
<dbReference type="FunFam" id="2.20.25.80:FF:000002">
    <property type="entry name" value="probable WRKY transcription factor 31"/>
    <property type="match status" value="1"/>
</dbReference>
<evidence type="ECO:0000313" key="11">
    <source>
        <dbReference type="EMBL" id="GER51506.1"/>
    </source>
</evidence>
<comment type="caution">
    <text evidence="11">The sequence shown here is derived from an EMBL/GenBank/DDBJ whole genome shotgun (WGS) entry which is preliminary data.</text>
</comment>
<comment type="similarity">
    <text evidence="7">Belongs to the WRKY group II-b family.</text>
</comment>
<dbReference type="Pfam" id="PF03106">
    <property type="entry name" value="WRKY"/>
    <property type="match status" value="1"/>
</dbReference>
<evidence type="ECO:0000313" key="12">
    <source>
        <dbReference type="Proteomes" id="UP000325081"/>
    </source>
</evidence>
<keyword evidence="5" id="KW-0804">Transcription</keyword>
<evidence type="ECO:0000256" key="8">
    <source>
        <dbReference type="SAM" id="Coils"/>
    </source>
</evidence>
<dbReference type="PANTHER" id="PTHR31429:SF86">
    <property type="entry name" value="WRKY TRANSCRIPTION FACTOR 61-RELATED"/>
    <property type="match status" value="1"/>
</dbReference>
<feature type="domain" description="WRKY" evidence="10">
    <location>
        <begin position="182"/>
        <end position="248"/>
    </location>
</feature>
<keyword evidence="2" id="KW-0805">Transcription regulation</keyword>
<dbReference type="EMBL" id="BKCP01009737">
    <property type="protein sequence ID" value="GER51506.1"/>
    <property type="molecule type" value="Genomic_DNA"/>
</dbReference>
<reference evidence="12" key="1">
    <citation type="journal article" date="2019" name="Curr. Biol.">
        <title>Genome Sequence of Striga asiatica Provides Insight into the Evolution of Plant Parasitism.</title>
        <authorList>
            <person name="Yoshida S."/>
            <person name="Kim S."/>
            <person name="Wafula E.K."/>
            <person name="Tanskanen J."/>
            <person name="Kim Y.M."/>
            <person name="Honaas L."/>
            <person name="Yang Z."/>
            <person name="Spallek T."/>
            <person name="Conn C.E."/>
            <person name="Ichihashi Y."/>
            <person name="Cheong K."/>
            <person name="Cui S."/>
            <person name="Der J.P."/>
            <person name="Gundlach H."/>
            <person name="Jiao Y."/>
            <person name="Hori C."/>
            <person name="Ishida J.K."/>
            <person name="Kasahara H."/>
            <person name="Kiba T."/>
            <person name="Kim M.S."/>
            <person name="Koo N."/>
            <person name="Laohavisit A."/>
            <person name="Lee Y.H."/>
            <person name="Lumba S."/>
            <person name="McCourt P."/>
            <person name="Mortimer J.C."/>
            <person name="Mutuku J.M."/>
            <person name="Nomura T."/>
            <person name="Sasaki-Sekimoto Y."/>
            <person name="Seto Y."/>
            <person name="Wang Y."/>
            <person name="Wakatake T."/>
            <person name="Sakakibara H."/>
            <person name="Demura T."/>
            <person name="Yamaguchi S."/>
            <person name="Yoneyama K."/>
            <person name="Manabe R.I."/>
            <person name="Nelson D.C."/>
            <person name="Schulman A.H."/>
            <person name="Timko M.P."/>
            <person name="dePamphilis C.W."/>
            <person name="Choi D."/>
            <person name="Shirasu K."/>
        </authorList>
    </citation>
    <scope>NUCLEOTIDE SEQUENCE [LARGE SCALE GENOMIC DNA]</scope>
    <source>
        <strain evidence="12">cv. UVA1</strain>
    </source>
</reference>
<keyword evidence="4 11" id="KW-0238">DNA-binding</keyword>
<feature type="coiled-coil region" evidence="8">
    <location>
        <begin position="18"/>
        <end position="52"/>
    </location>
</feature>
<dbReference type="PROSITE" id="PS50811">
    <property type="entry name" value="WRKY"/>
    <property type="match status" value="1"/>
</dbReference>
<protein>
    <submittedName>
        <fullName evidence="11">WRKY DNA-binding protein 72</fullName>
    </submittedName>
</protein>
<name>A0A5A7R285_STRAF</name>
<dbReference type="InterPro" id="IPR003657">
    <property type="entry name" value="WRKY_dom"/>
</dbReference>
<dbReference type="SMART" id="SM00774">
    <property type="entry name" value="WRKY"/>
    <property type="match status" value="1"/>
</dbReference>